<proteinExistence type="predicted"/>
<sequence length="80" mass="8862">MKNYQQNSLNKKPPSSGPARIEPTGSAPTITHSGQRSFILRPMPVNVPPVPAPTTIMSSFPGEKSLDWENTMQINRKFII</sequence>
<evidence type="ECO:0000313" key="2">
    <source>
        <dbReference type="Proteomes" id="UP000887565"/>
    </source>
</evidence>
<organism evidence="2 3">
    <name type="scientific">Romanomermis culicivorax</name>
    <name type="common">Nematode worm</name>
    <dbReference type="NCBI Taxonomy" id="13658"/>
    <lineage>
        <taxon>Eukaryota</taxon>
        <taxon>Metazoa</taxon>
        <taxon>Ecdysozoa</taxon>
        <taxon>Nematoda</taxon>
        <taxon>Enoplea</taxon>
        <taxon>Dorylaimia</taxon>
        <taxon>Mermithida</taxon>
        <taxon>Mermithoidea</taxon>
        <taxon>Mermithidae</taxon>
        <taxon>Romanomermis</taxon>
    </lineage>
</organism>
<name>A0A915IXC5_ROMCU</name>
<accession>A0A915IXC5</accession>
<feature type="compositionally biased region" description="Polar residues" evidence="1">
    <location>
        <begin position="1"/>
        <end position="10"/>
    </location>
</feature>
<dbReference type="WBParaSite" id="nRc.2.0.1.t18749-RA">
    <property type="protein sequence ID" value="nRc.2.0.1.t18749-RA"/>
    <property type="gene ID" value="nRc.2.0.1.g18749"/>
</dbReference>
<dbReference type="Proteomes" id="UP000887565">
    <property type="component" value="Unplaced"/>
</dbReference>
<evidence type="ECO:0000256" key="1">
    <source>
        <dbReference type="SAM" id="MobiDB-lite"/>
    </source>
</evidence>
<reference evidence="3" key="1">
    <citation type="submission" date="2022-11" db="UniProtKB">
        <authorList>
            <consortium name="WormBaseParasite"/>
        </authorList>
    </citation>
    <scope>IDENTIFICATION</scope>
</reference>
<protein>
    <submittedName>
        <fullName evidence="3">Uncharacterized protein</fullName>
    </submittedName>
</protein>
<evidence type="ECO:0000313" key="3">
    <source>
        <dbReference type="WBParaSite" id="nRc.2.0.1.t18749-RA"/>
    </source>
</evidence>
<keyword evidence="2" id="KW-1185">Reference proteome</keyword>
<dbReference type="AlphaFoldDB" id="A0A915IXC5"/>
<feature type="region of interest" description="Disordered" evidence="1">
    <location>
        <begin position="1"/>
        <end position="34"/>
    </location>
</feature>